<keyword evidence="2" id="KW-0813">Transport</keyword>
<keyword evidence="11" id="KW-1185">Reference proteome</keyword>
<feature type="transmembrane region" description="Helical" evidence="9">
    <location>
        <begin position="84"/>
        <end position="100"/>
    </location>
</feature>
<dbReference type="EMBL" id="JAGFBS010000022">
    <property type="protein sequence ID" value="KAG6373455.1"/>
    <property type="molecule type" value="Genomic_DNA"/>
</dbReference>
<proteinExistence type="inferred from homology"/>
<feature type="transmembrane region" description="Helical" evidence="9">
    <location>
        <begin position="223"/>
        <end position="247"/>
    </location>
</feature>
<dbReference type="OrthoDB" id="271506at2759"/>
<dbReference type="FunFam" id="1.20.1280.290:FF:000006">
    <property type="entry name" value="mannose-P-dolichol utilization defect 1 protein"/>
    <property type="match status" value="1"/>
</dbReference>
<gene>
    <name evidence="10" type="ORF">JVT61DRAFT_6608</name>
</gene>
<evidence type="ECO:0000256" key="6">
    <source>
        <dbReference type="ARBA" id="ARBA00023136"/>
    </source>
</evidence>
<organism evidence="10 11">
    <name type="scientific">Boletus reticuloceps</name>
    <dbReference type="NCBI Taxonomy" id="495285"/>
    <lineage>
        <taxon>Eukaryota</taxon>
        <taxon>Fungi</taxon>
        <taxon>Dikarya</taxon>
        <taxon>Basidiomycota</taxon>
        <taxon>Agaricomycotina</taxon>
        <taxon>Agaricomycetes</taxon>
        <taxon>Agaricomycetidae</taxon>
        <taxon>Boletales</taxon>
        <taxon>Boletineae</taxon>
        <taxon>Boletaceae</taxon>
        <taxon>Boletoideae</taxon>
        <taxon>Boletus</taxon>
    </lineage>
</organism>
<keyword evidence="3 9" id="KW-0812">Transmembrane</keyword>
<dbReference type="Pfam" id="PF04193">
    <property type="entry name" value="PQ-loop"/>
    <property type="match status" value="2"/>
</dbReference>
<evidence type="ECO:0000256" key="4">
    <source>
        <dbReference type="ARBA" id="ARBA00022737"/>
    </source>
</evidence>
<evidence type="ECO:0000256" key="3">
    <source>
        <dbReference type="ARBA" id="ARBA00022692"/>
    </source>
</evidence>
<evidence type="ECO:0000256" key="1">
    <source>
        <dbReference type="ARBA" id="ARBA00004141"/>
    </source>
</evidence>
<dbReference type="PANTHER" id="PTHR12226">
    <property type="entry name" value="MANNOSE-P-DOLICHOL UTILIZATION DEFECT 1 LEC35 -RELATED"/>
    <property type="match status" value="1"/>
</dbReference>
<keyword evidence="6 9" id="KW-0472">Membrane</keyword>
<evidence type="ECO:0000256" key="8">
    <source>
        <dbReference type="SAM" id="MobiDB-lite"/>
    </source>
</evidence>
<comment type="similarity">
    <text evidence="7">Belongs to the MPDU1 (TC 2.A.43.3) family.</text>
</comment>
<dbReference type="InterPro" id="IPR016817">
    <property type="entry name" value="MannP-dilichol_defect-1"/>
</dbReference>
<keyword evidence="4" id="KW-0677">Repeat</keyword>
<evidence type="ECO:0000256" key="7">
    <source>
        <dbReference type="ARBA" id="ARBA00038475"/>
    </source>
</evidence>
<evidence type="ECO:0008006" key="12">
    <source>
        <dbReference type="Google" id="ProtNLM"/>
    </source>
</evidence>
<dbReference type="AlphaFoldDB" id="A0A8I2YKB2"/>
<dbReference type="InterPro" id="IPR006603">
    <property type="entry name" value="PQ-loop_rpt"/>
</dbReference>
<evidence type="ECO:0000256" key="2">
    <source>
        <dbReference type="ARBA" id="ARBA00022448"/>
    </source>
</evidence>
<dbReference type="Gene3D" id="1.20.1280.290">
    <property type="match status" value="2"/>
</dbReference>
<evidence type="ECO:0000313" key="10">
    <source>
        <dbReference type="EMBL" id="KAG6373455.1"/>
    </source>
</evidence>
<dbReference type="PANTHER" id="PTHR12226:SF2">
    <property type="entry name" value="MANNOSE-P-DOLICHOL UTILIZATION DEFECT 1 PROTEIN"/>
    <property type="match status" value="1"/>
</dbReference>
<sequence>MTAITRNLPWQVLLASTLDHQRTAFQKCYSSLVENLNLADVDCLKYSLSKGLGFGIVVGGSIMKVPQLMLILSAKSARGISLPAYILETLAYAITTAYSYRNDFPFSTYGENLFLTLQNTLITFLIVYFPSTPLRKVQNIAGRLALTAVGTVVSAVALYAVPKEAMALFQLATLPLSLFSKLPQIMQNARARSTGQLSTFAVVAQIAGCLARIFTTATEVGDIIVTAGFALALVLNIILGVQVWMYWGKDDKEVYSKTPIGVVHEKEEWTQARYQKVDVVVPPKTPLPPPRHATTSPSGRKWARKVD</sequence>
<comment type="subcellular location">
    <subcellularLocation>
        <location evidence="1">Membrane</location>
        <topology evidence="1">Multi-pass membrane protein</topology>
    </subcellularLocation>
</comment>
<name>A0A8I2YKB2_9AGAM</name>
<dbReference type="GO" id="GO:0016020">
    <property type="term" value="C:membrane"/>
    <property type="evidence" value="ECO:0007669"/>
    <property type="project" value="UniProtKB-SubCell"/>
</dbReference>
<feature type="transmembrane region" description="Helical" evidence="9">
    <location>
        <begin position="141"/>
        <end position="161"/>
    </location>
</feature>
<feature type="region of interest" description="Disordered" evidence="8">
    <location>
        <begin position="282"/>
        <end position="307"/>
    </location>
</feature>
<reference evidence="10" key="1">
    <citation type="submission" date="2021-03" db="EMBL/GenBank/DDBJ databases">
        <title>Evolutionary innovations through gain and loss of genes in the ectomycorrhizal Boletales.</title>
        <authorList>
            <person name="Wu G."/>
            <person name="Miyauchi S."/>
            <person name="Morin E."/>
            <person name="Yang Z.-L."/>
            <person name="Xu J."/>
            <person name="Martin F.M."/>
        </authorList>
    </citation>
    <scope>NUCLEOTIDE SEQUENCE</scope>
    <source>
        <strain evidence="10">BR01</strain>
    </source>
</reference>
<dbReference type="SMART" id="SM00679">
    <property type="entry name" value="CTNS"/>
    <property type="match status" value="2"/>
</dbReference>
<feature type="transmembrane region" description="Helical" evidence="9">
    <location>
        <begin position="112"/>
        <end position="129"/>
    </location>
</feature>
<evidence type="ECO:0000256" key="9">
    <source>
        <dbReference type="SAM" id="Phobius"/>
    </source>
</evidence>
<comment type="caution">
    <text evidence="10">The sequence shown here is derived from an EMBL/GenBank/DDBJ whole genome shotgun (WGS) entry which is preliminary data.</text>
</comment>
<protein>
    <recommendedName>
        <fullName evidence="12">Mannose-P-dolichol utilization defect 1 protein homolog</fullName>
    </recommendedName>
</protein>
<feature type="transmembrane region" description="Helical" evidence="9">
    <location>
        <begin position="52"/>
        <end position="72"/>
    </location>
</feature>
<keyword evidence="5 9" id="KW-1133">Transmembrane helix</keyword>
<evidence type="ECO:0000256" key="5">
    <source>
        <dbReference type="ARBA" id="ARBA00022989"/>
    </source>
</evidence>
<dbReference type="Proteomes" id="UP000683000">
    <property type="component" value="Unassembled WGS sequence"/>
</dbReference>
<evidence type="ECO:0000313" key="11">
    <source>
        <dbReference type="Proteomes" id="UP000683000"/>
    </source>
</evidence>
<accession>A0A8I2YKB2</accession>